<protein>
    <submittedName>
        <fullName evidence="2">Protein containing PDZ domain</fullName>
    </submittedName>
</protein>
<accession>A0A0S7C6V4</accession>
<evidence type="ECO:0000313" key="2">
    <source>
        <dbReference type="EMBL" id="GAP45104.1"/>
    </source>
</evidence>
<dbReference type="InterPro" id="IPR036034">
    <property type="entry name" value="PDZ_sf"/>
</dbReference>
<dbReference type="InterPro" id="IPR041489">
    <property type="entry name" value="PDZ_6"/>
</dbReference>
<keyword evidence="3" id="KW-1185">Reference proteome</keyword>
<proteinExistence type="predicted"/>
<evidence type="ECO:0000313" key="3">
    <source>
        <dbReference type="Proteomes" id="UP000053091"/>
    </source>
</evidence>
<dbReference type="Pfam" id="PF17820">
    <property type="entry name" value="PDZ_6"/>
    <property type="match status" value="1"/>
</dbReference>
<dbReference type="InterPro" id="IPR021109">
    <property type="entry name" value="Peptidase_aspartic_dom_sf"/>
</dbReference>
<organism evidence="2">
    <name type="scientific">Lentimicrobium saccharophilum</name>
    <dbReference type="NCBI Taxonomy" id="1678841"/>
    <lineage>
        <taxon>Bacteria</taxon>
        <taxon>Pseudomonadati</taxon>
        <taxon>Bacteroidota</taxon>
        <taxon>Bacteroidia</taxon>
        <taxon>Bacteroidales</taxon>
        <taxon>Lentimicrobiaceae</taxon>
        <taxon>Lentimicrobium</taxon>
    </lineage>
</organism>
<name>A0A0S7C6V4_9BACT</name>
<dbReference type="AlphaFoldDB" id="A0A0S7C6V4"/>
<dbReference type="STRING" id="1678841.TBC1_12924"/>
<evidence type="ECO:0000259" key="1">
    <source>
        <dbReference type="PROSITE" id="PS50106"/>
    </source>
</evidence>
<dbReference type="SUPFAM" id="SSF50156">
    <property type="entry name" value="PDZ domain-like"/>
    <property type="match status" value="1"/>
</dbReference>
<dbReference type="InterPro" id="IPR001478">
    <property type="entry name" value="PDZ"/>
</dbReference>
<gene>
    <name evidence="2" type="ORF">TBC1_12924</name>
</gene>
<dbReference type="RefSeq" id="WP_062045211.1">
    <property type="nucleotide sequence ID" value="NZ_DF968183.1"/>
</dbReference>
<dbReference type="PROSITE" id="PS50106">
    <property type="entry name" value="PDZ"/>
    <property type="match status" value="1"/>
</dbReference>
<reference evidence="2" key="1">
    <citation type="journal article" date="2015" name="Genome Announc.">
        <title>Draft Genome Sequence of Bacteroidales Strain TBC1, a Novel Isolate from a Methanogenic Wastewater Treatment System.</title>
        <authorList>
            <person name="Tourlousse D.M."/>
            <person name="Matsuura N."/>
            <person name="Sun L."/>
            <person name="Toyonaga M."/>
            <person name="Kuroda K."/>
            <person name="Ohashi A."/>
            <person name="Cruz R."/>
            <person name="Yamaguchi T."/>
            <person name="Sekiguchi Y."/>
        </authorList>
    </citation>
    <scope>NUCLEOTIDE SEQUENCE [LARGE SCALE GENOMIC DNA]</scope>
    <source>
        <strain evidence="2">TBC1</strain>
    </source>
</reference>
<sequence>MQPKTLYKPLLLLLFLISWTGVRGQFNYFSLPEKKNKVIIPFSNYDNLVVIELIINDSIPVRLLLDSGVEGVIITDRGITSLLENQCIRSFMLSAPGSPDMLEACVTRPFKLKTGRLKPMFTNLILLSEDYFSLDQYIGSKVHGLIGMEKFRDLVVTTNYDRNTIRFTRPSDYSPPARSEIIPLSINRGKPYMTARVEFDNGRIMDLWLMIDSGANHPLLLEYDSLDGYKPEKYLDAIIGKGLAGNIHGSFARIGWLMLGNYRLDNVISSFSDSYMPWNLNTRMNRNGTLGAGALGRFRVTFDFSNQRMILQKGAKFKQPFEYNMSGITFRALGVGFSIFEVSEIIKGSPGDKAGIKVGDLLLYINGKPVFGLTLGDLNHILSTREGNFVSMVFSRDGKEIRTNIKLRRLI</sequence>
<dbReference type="Gene3D" id="2.30.42.10">
    <property type="match status" value="1"/>
</dbReference>
<dbReference type="Proteomes" id="UP000053091">
    <property type="component" value="Unassembled WGS sequence"/>
</dbReference>
<dbReference type="EMBL" id="DF968183">
    <property type="protein sequence ID" value="GAP45104.1"/>
    <property type="molecule type" value="Genomic_DNA"/>
</dbReference>
<dbReference type="Gene3D" id="2.40.70.10">
    <property type="entry name" value="Acid Proteases"/>
    <property type="match status" value="2"/>
</dbReference>
<dbReference type="SMART" id="SM00228">
    <property type="entry name" value="PDZ"/>
    <property type="match status" value="1"/>
</dbReference>
<feature type="domain" description="PDZ" evidence="1">
    <location>
        <begin position="308"/>
        <end position="382"/>
    </location>
</feature>